<organism evidence="4 5">
    <name type="scientific">Floridaenema fluviatile BLCC-F154</name>
    <dbReference type="NCBI Taxonomy" id="3153640"/>
    <lineage>
        <taxon>Bacteria</taxon>
        <taxon>Bacillati</taxon>
        <taxon>Cyanobacteriota</taxon>
        <taxon>Cyanophyceae</taxon>
        <taxon>Oscillatoriophycideae</taxon>
        <taxon>Aerosakkonematales</taxon>
        <taxon>Aerosakkonemataceae</taxon>
        <taxon>Floridanema</taxon>
        <taxon>Floridanema fluviatile</taxon>
    </lineage>
</organism>
<feature type="region of interest" description="Disordered" evidence="3">
    <location>
        <begin position="90"/>
        <end position="110"/>
    </location>
</feature>
<evidence type="ECO:0000256" key="2">
    <source>
        <dbReference type="RuleBase" id="RU362080"/>
    </source>
</evidence>
<dbReference type="InterPro" id="IPR036165">
    <property type="entry name" value="YefM-like_sf"/>
</dbReference>
<dbReference type="InterPro" id="IPR006442">
    <property type="entry name" value="Antitoxin_Phd/YefM"/>
</dbReference>
<dbReference type="EMBL" id="JBHFNS010000091">
    <property type="protein sequence ID" value="MFB2938572.1"/>
    <property type="molecule type" value="Genomic_DNA"/>
</dbReference>
<proteinExistence type="inferred from homology"/>
<accession>A0ABV4YIB2</accession>
<dbReference type="SUPFAM" id="SSF143120">
    <property type="entry name" value="YefM-like"/>
    <property type="match status" value="1"/>
</dbReference>
<dbReference type="PANTHER" id="PTHR33713:SF6">
    <property type="entry name" value="ANTITOXIN YEFM"/>
    <property type="match status" value="1"/>
</dbReference>
<comment type="similarity">
    <text evidence="1 2">Belongs to the phD/YefM antitoxin family.</text>
</comment>
<dbReference type="Gene3D" id="1.10.1220.170">
    <property type="match status" value="1"/>
</dbReference>
<gene>
    <name evidence="4" type="ORF">ACE1B6_25260</name>
</gene>
<evidence type="ECO:0000256" key="1">
    <source>
        <dbReference type="ARBA" id="ARBA00009981"/>
    </source>
</evidence>
<dbReference type="Proteomes" id="UP001576776">
    <property type="component" value="Unassembled WGS sequence"/>
</dbReference>
<name>A0ABV4YIB2_9CYAN</name>
<dbReference type="PANTHER" id="PTHR33713">
    <property type="entry name" value="ANTITOXIN YAFN-RELATED"/>
    <property type="match status" value="1"/>
</dbReference>
<comment type="caution">
    <text evidence="4">The sequence shown here is derived from an EMBL/GenBank/DDBJ whole genome shotgun (WGS) entry which is preliminary data.</text>
</comment>
<dbReference type="Gene3D" id="3.40.1620.10">
    <property type="entry name" value="YefM-like domain"/>
    <property type="match status" value="1"/>
</dbReference>
<reference evidence="4 5" key="1">
    <citation type="submission" date="2024-09" db="EMBL/GenBank/DDBJ databases">
        <title>Floridaenema gen nov. (Aerosakkonemataceae, Aerosakkonematales ord. nov., Cyanobacteria) from benthic tropical and subtropical fresh waters, with the description of four new species.</title>
        <authorList>
            <person name="Moretto J.A."/>
            <person name="Berthold D.E."/>
            <person name="Lefler F.W."/>
            <person name="Huang I.-S."/>
            <person name="Laughinghouse H. IV."/>
        </authorList>
    </citation>
    <scope>NUCLEOTIDE SEQUENCE [LARGE SCALE GENOMIC DNA]</scope>
    <source>
        <strain evidence="4 5">BLCC-F154</strain>
    </source>
</reference>
<protein>
    <recommendedName>
        <fullName evidence="2">Antitoxin</fullName>
    </recommendedName>
</protein>
<dbReference type="Pfam" id="PF02604">
    <property type="entry name" value="PhdYeFM_antitox"/>
    <property type="match status" value="1"/>
</dbReference>
<dbReference type="RefSeq" id="WP_413260056.1">
    <property type="nucleotide sequence ID" value="NZ_JBHFNS010000091.1"/>
</dbReference>
<sequence length="110" mass="12528">MLSYKITSASDAKNDFLNLLDQVVENRQVYIINRREGENVALIAESDLLSLVETVYLLRSPANARRLMDAIEESKTGKIEPQTIAELQQELGIDKEEKKRKPIPMKLSQL</sequence>
<evidence type="ECO:0000256" key="3">
    <source>
        <dbReference type="SAM" id="MobiDB-lite"/>
    </source>
</evidence>
<evidence type="ECO:0000313" key="5">
    <source>
        <dbReference type="Proteomes" id="UP001576776"/>
    </source>
</evidence>
<evidence type="ECO:0000313" key="4">
    <source>
        <dbReference type="EMBL" id="MFB2938572.1"/>
    </source>
</evidence>
<dbReference type="InterPro" id="IPR051405">
    <property type="entry name" value="phD/YefM_antitoxin"/>
</dbReference>
<keyword evidence="5" id="KW-1185">Reference proteome</keyword>
<comment type="function">
    <text evidence="2">Antitoxin component of a type II toxin-antitoxin (TA) system.</text>
</comment>